<organism evidence="1 2">
    <name type="scientific">Xylaria curta</name>
    <dbReference type="NCBI Taxonomy" id="42375"/>
    <lineage>
        <taxon>Eukaryota</taxon>
        <taxon>Fungi</taxon>
        <taxon>Dikarya</taxon>
        <taxon>Ascomycota</taxon>
        <taxon>Pezizomycotina</taxon>
        <taxon>Sordariomycetes</taxon>
        <taxon>Xylariomycetidae</taxon>
        <taxon>Xylariales</taxon>
        <taxon>Xylariaceae</taxon>
        <taxon>Xylaria</taxon>
    </lineage>
</organism>
<reference evidence="1" key="1">
    <citation type="submission" date="2022-10" db="EMBL/GenBank/DDBJ databases">
        <title>Genome Sequence of Xylaria curta.</title>
        <authorList>
            <person name="Buettner E."/>
        </authorList>
    </citation>
    <scope>NUCLEOTIDE SEQUENCE</scope>
    <source>
        <strain evidence="1">Babe10</strain>
    </source>
</reference>
<keyword evidence="2" id="KW-1185">Reference proteome</keyword>
<sequence>MKCDGRYPDRLSKALNKIKHLEDENARLHKELTASRTQRTLARPRHTPPSTNITTPKDTHHYALPTISSRRKSNSQSEEPKKVSKTAPRPVHIGNKAYVYKDGVPIPQRTISELDNSPKYMMHTSSSLSRKYAILDEQWERTGKRAFNLNLGDWGTWDPPKQEVESLIKEVESPTKEDAETEKAVQTIVTTLVDMVEVDLAVEDLAMRSRLRYEFCFGGQLVFIDTRKGLEFLRRTAEAVQKAIYSFGKGGRWNWNTRNLDGPHLVRLGRDEMIRWMRYNTYSFASPQDKYCDGFCFFSICRALFDVVPLRNAMCHPEGYVLRDAERLDRLLSDAQLAVVLMNDEKHAMEIREIRDELRIEGEKSMQNINDLYYLVILPFYEASCQQRDSKVLEEALRRPDYTEWEEIVAVAEAWDGLGRPCV</sequence>
<evidence type="ECO:0000313" key="1">
    <source>
        <dbReference type="EMBL" id="KAJ2988806.1"/>
    </source>
</evidence>
<evidence type="ECO:0000313" key="2">
    <source>
        <dbReference type="Proteomes" id="UP001143856"/>
    </source>
</evidence>
<comment type="caution">
    <text evidence="1">The sequence shown here is derived from an EMBL/GenBank/DDBJ whole genome shotgun (WGS) entry which is preliminary data.</text>
</comment>
<accession>A0ACC1PAZ6</accession>
<gene>
    <name evidence="1" type="ORF">NUW58_g3784</name>
</gene>
<proteinExistence type="predicted"/>
<dbReference type="Proteomes" id="UP001143856">
    <property type="component" value="Unassembled WGS sequence"/>
</dbReference>
<protein>
    <submittedName>
        <fullName evidence="1">Uncharacterized protein</fullName>
    </submittedName>
</protein>
<dbReference type="EMBL" id="JAPDGR010000603">
    <property type="protein sequence ID" value="KAJ2988806.1"/>
    <property type="molecule type" value="Genomic_DNA"/>
</dbReference>
<name>A0ACC1PAZ6_9PEZI</name>